<keyword evidence="4" id="KW-1185">Reference proteome</keyword>
<dbReference type="GO" id="GO:0005737">
    <property type="term" value="C:cytoplasm"/>
    <property type="evidence" value="ECO:0007669"/>
    <property type="project" value="TreeGrafter"/>
</dbReference>
<dbReference type="CDD" id="cd19145">
    <property type="entry name" value="AKR_AKR13D1"/>
    <property type="match status" value="1"/>
</dbReference>
<dbReference type="InterPro" id="IPR036812">
    <property type="entry name" value="NAD(P)_OxRdtase_dom_sf"/>
</dbReference>
<dbReference type="Pfam" id="PF00248">
    <property type="entry name" value="Aldo_ket_red"/>
    <property type="match status" value="1"/>
</dbReference>
<evidence type="ECO:0000259" key="3">
    <source>
        <dbReference type="Pfam" id="PF00248"/>
    </source>
</evidence>
<dbReference type="SUPFAM" id="SSF51430">
    <property type="entry name" value="NAD(P)-linked oxidoreductase"/>
    <property type="match status" value="1"/>
</dbReference>
<dbReference type="PaxDb" id="3827-XP_004494693.1"/>
<evidence type="ECO:0000256" key="1">
    <source>
        <dbReference type="ARBA" id="ARBA00022857"/>
    </source>
</evidence>
<gene>
    <name evidence="5" type="primary">LOC101500420</name>
</gene>
<organism evidence="4 5">
    <name type="scientific">Cicer arietinum</name>
    <name type="common">Chickpea</name>
    <name type="synonym">Garbanzo</name>
    <dbReference type="NCBI Taxonomy" id="3827"/>
    <lineage>
        <taxon>Eukaryota</taxon>
        <taxon>Viridiplantae</taxon>
        <taxon>Streptophyta</taxon>
        <taxon>Embryophyta</taxon>
        <taxon>Tracheophyta</taxon>
        <taxon>Spermatophyta</taxon>
        <taxon>Magnoliopsida</taxon>
        <taxon>eudicotyledons</taxon>
        <taxon>Gunneridae</taxon>
        <taxon>Pentapetalae</taxon>
        <taxon>rosids</taxon>
        <taxon>fabids</taxon>
        <taxon>Fabales</taxon>
        <taxon>Fabaceae</taxon>
        <taxon>Papilionoideae</taxon>
        <taxon>50 kb inversion clade</taxon>
        <taxon>NPAAA clade</taxon>
        <taxon>Hologalegina</taxon>
        <taxon>IRL clade</taxon>
        <taxon>Cicereae</taxon>
        <taxon>Cicer</taxon>
    </lineage>
</organism>
<evidence type="ECO:0000313" key="4">
    <source>
        <dbReference type="Proteomes" id="UP000087171"/>
    </source>
</evidence>
<dbReference type="KEGG" id="cam:101500420"/>
<proteinExistence type="predicted"/>
<keyword evidence="2" id="KW-0560">Oxidoreductase</keyword>
<dbReference type="PANTHER" id="PTHR43625:SF99">
    <property type="entry name" value="ALDO-KETO REDUCTASE 1-RELATED"/>
    <property type="match status" value="1"/>
</dbReference>
<dbReference type="RefSeq" id="XP_004494693.1">
    <property type="nucleotide sequence ID" value="XM_004494636.3"/>
</dbReference>
<dbReference type="InterPro" id="IPR023210">
    <property type="entry name" value="NADP_OxRdtase_dom"/>
</dbReference>
<dbReference type="OrthoDB" id="37537at2759"/>
<name>A0A1S2XUL1_CICAR</name>
<reference evidence="4" key="1">
    <citation type="journal article" date="2013" name="Nat. Biotechnol.">
        <title>Draft genome sequence of chickpea (Cicer arietinum) provides a resource for trait improvement.</title>
        <authorList>
            <person name="Varshney R.K."/>
            <person name="Song C."/>
            <person name="Saxena R.K."/>
            <person name="Azam S."/>
            <person name="Yu S."/>
            <person name="Sharpe A.G."/>
            <person name="Cannon S."/>
            <person name="Baek J."/>
            <person name="Rosen B.D."/>
            <person name="Tar'an B."/>
            <person name="Millan T."/>
            <person name="Zhang X."/>
            <person name="Ramsay L.D."/>
            <person name="Iwata A."/>
            <person name="Wang Y."/>
            <person name="Nelson W."/>
            <person name="Farmer A.D."/>
            <person name="Gaur P.M."/>
            <person name="Soderlund C."/>
            <person name="Penmetsa R.V."/>
            <person name="Xu C."/>
            <person name="Bharti A.K."/>
            <person name="He W."/>
            <person name="Winter P."/>
            <person name="Zhao S."/>
            <person name="Hane J.K."/>
            <person name="Carrasquilla-Garcia N."/>
            <person name="Condie J.A."/>
            <person name="Upadhyaya H.D."/>
            <person name="Luo M.C."/>
            <person name="Thudi M."/>
            <person name="Gowda C.L."/>
            <person name="Singh N.P."/>
            <person name="Lichtenzveig J."/>
            <person name="Gali K.K."/>
            <person name="Rubio J."/>
            <person name="Nadarajan N."/>
            <person name="Dolezel J."/>
            <person name="Bansal K.C."/>
            <person name="Xu X."/>
            <person name="Edwards D."/>
            <person name="Zhang G."/>
            <person name="Kahl G."/>
            <person name="Gil J."/>
            <person name="Singh K.B."/>
            <person name="Datta S.K."/>
            <person name="Jackson S.A."/>
            <person name="Wang J."/>
            <person name="Cook D.R."/>
        </authorList>
    </citation>
    <scope>NUCLEOTIDE SEQUENCE [LARGE SCALE GENOMIC DNA]</scope>
    <source>
        <strain evidence="4">cv. CDC Frontier</strain>
    </source>
</reference>
<evidence type="ECO:0000313" key="5">
    <source>
        <dbReference type="RefSeq" id="XP_004494693.1"/>
    </source>
</evidence>
<protein>
    <submittedName>
        <fullName evidence="5">Probable aldo-keto reductase 1</fullName>
    </submittedName>
</protein>
<dbReference type="GO" id="GO:0016491">
    <property type="term" value="F:oxidoreductase activity"/>
    <property type="evidence" value="ECO:0007669"/>
    <property type="project" value="UniProtKB-KW"/>
</dbReference>
<accession>A0A1S2XUL1</accession>
<sequence>MASTQTHHLIPHVKLGTQGFQVSKLGFGCMGLSGAYNDPLPQQDGISVINYAFSKGITFFDTADVYGDNGANEILLGKALKKLPREKIQVATKFGLSRRGVSGNSIVKGSVVVKGSPDYVRSCCEASLKRLDVEYIDLYYQHRVDTSVPIEDTVGELKKLVEEGKVRYIGLSEASPDTIRRAHAVHPITAVQIEWSLWTRDIEEEIVPLCRELGIGIVPYSPLGRGFFGGKGVLENVAAVSGLTAHPRFQAENLEKNKSIYDRIESLAKKHESTPAQLALAWVLHQGQDVVPIPGTTKIKNLDQNLGALAVKLSEEDLREISAAVDDVAGSRHYNGLDHLSWSSWKSANTPPKDSRVST</sequence>
<dbReference type="eggNOG" id="KOG1575">
    <property type="taxonomic scope" value="Eukaryota"/>
</dbReference>
<dbReference type="AlphaFoldDB" id="A0A1S2XUL1"/>
<dbReference type="Gene3D" id="3.20.20.100">
    <property type="entry name" value="NADP-dependent oxidoreductase domain"/>
    <property type="match status" value="1"/>
</dbReference>
<evidence type="ECO:0000256" key="2">
    <source>
        <dbReference type="ARBA" id="ARBA00023002"/>
    </source>
</evidence>
<dbReference type="Proteomes" id="UP000087171">
    <property type="component" value="Chromosome Ca3"/>
</dbReference>
<dbReference type="GeneID" id="101500420"/>
<keyword evidence="1" id="KW-0521">NADP</keyword>
<dbReference type="STRING" id="3827.A0A1S2XUL1"/>
<feature type="domain" description="NADP-dependent oxidoreductase" evidence="3">
    <location>
        <begin position="24"/>
        <end position="324"/>
    </location>
</feature>
<dbReference type="InterPro" id="IPR050791">
    <property type="entry name" value="Aldo-Keto_reductase"/>
</dbReference>
<reference evidence="5" key="2">
    <citation type="submission" date="2025-08" db="UniProtKB">
        <authorList>
            <consortium name="RefSeq"/>
        </authorList>
    </citation>
    <scope>IDENTIFICATION</scope>
    <source>
        <tissue evidence="5">Etiolated seedlings</tissue>
    </source>
</reference>
<dbReference type="PANTHER" id="PTHR43625">
    <property type="entry name" value="AFLATOXIN B1 ALDEHYDE REDUCTASE"/>
    <property type="match status" value="1"/>
</dbReference>